<evidence type="ECO:0000256" key="2">
    <source>
        <dbReference type="ARBA" id="ARBA00023242"/>
    </source>
</evidence>
<dbReference type="Pfam" id="PF03178">
    <property type="entry name" value="CPSF_A"/>
    <property type="match status" value="1"/>
</dbReference>
<dbReference type="EMBL" id="KN822946">
    <property type="protein sequence ID" value="KIO33745.1"/>
    <property type="molecule type" value="Genomic_DNA"/>
</dbReference>
<sequence>MYGLRHELLPPSGVEHAVFIKLTPSSLGDGPGASSSHNGKVVANLVVARSSLLRIFEVREEPAPLPTLLEAEAKTNTGASKPGTEAVEGEVEMDREGEGFVNMAQVKSLPAGSSVIPSTVTRLVLLREHRLHGNVTGLASVKTIASSEDGLDRLVISFRDAKISLMEWSEHLYDITTVSIHTYERAPQVLAADPGLWRGVLRVDPSSRCAALSLPKECFAIIPFHTAAELEMMDQERQAGRDIPYSPSFILDLGEVDSRIKNIIDFTFIPGFNNPTIAVAFQTTQTWTGRLNEHKDTVSVFIITIDAVTRTYPVISQMNDLPYDVLYIVPCPAPLGGVLLVTPNAILHVDQTSRTVGIAVNGWANRVSAISLPIQTDGDEGPPLEIKLEGSSLSFFRDDSVALFLTDGSVRRLLVHMEGRTISRLEVSSVIAHCTIASVVSVFNAERVFVGSTAGPSVLLRALHSEEVVEKAKVDTVAAVEEEMELDEDIYGDLATQAVAANVAGPDIETVTVTKLSLRDSLPDHGIISHMTFGVTTQGDRALPELIACTGVGHMAGLTRFTNFLPTRLRRKIPSIGGAQGIWSMYVKKSASSQMDKRNAEERHSVIVTTNATPAPMSRIITRKPNGDVNIVGRSPGVTIAAAPFFQNTCFVQIMASSVRLIEADGRERRSIKDSPGQSKIASAAISDPFILLRREDGGITLLKGDTMEGKLIPVESDMLPASNCASIFTDVSGVMRSVIPVGMMNDAMETLEDILDADRGKSWVYLLLKSGEFQIRSLPALEVVFSSRTLEGLPPIVVHEVHAATEAGHAQGDIEQICIAPVGEGSSLKYYLTLLTKQRVFVAYEILPSPTPANSLRLVKVLTRILDQGHPQAAQELKPFELSAGDSHFYGIFCTGEEPFWVLARSWSPLRMYPAMNSAVYAFSPCSMFANKGDILVHSEEGPALVQWIEDLQIGLDLPYRNILLGRQCTSVVFDRATLHVLAITNRTAKFTIYDEEGNRLWTPDGPAVSDPTIECSSLELLSPDTWTPIDGYEFARNEFVNVAESVSLETLSAEKGVKDFIVVGTTIFRGEDLAVKGATYIFEVVEVVKEPGSLKRRNKLKLLCRDEAKGPVTAVCGMNGYLVSSMGQKIYIRAFELDERLIGLAFLDVGLSVTSLATVKNLLLISDAIKSVWFVCFQEDPFKLVILGKDPATIYATNANFFFGEGGDLSFVTSDDRGVIRIYQYNPMDPESNAGQRLVCRTEFDAQEEHKIVLTVARRPAVTEVETEEDVEVQLSQPQSVLVFGALDGAISILSPVDTPAFKRFSLLQGHLIRNLQHVAGLNPKSFRTVRNDTVSRALTKGILDGNLLSAFVDLPVVRQIEAAKTIGTERDVVLDDLRTLWKSW</sequence>
<protein>
    <recommendedName>
        <fullName evidence="8">DNA damage-binding protein 1</fullName>
    </recommendedName>
</protein>
<evidence type="ECO:0008006" key="8">
    <source>
        <dbReference type="Google" id="ProtNLM"/>
    </source>
</evidence>
<organism evidence="6 7">
    <name type="scientific">Tulasnella calospora MUT 4182</name>
    <dbReference type="NCBI Taxonomy" id="1051891"/>
    <lineage>
        <taxon>Eukaryota</taxon>
        <taxon>Fungi</taxon>
        <taxon>Dikarya</taxon>
        <taxon>Basidiomycota</taxon>
        <taxon>Agaricomycotina</taxon>
        <taxon>Agaricomycetes</taxon>
        <taxon>Cantharellales</taxon>
        <taxon>Tulasnellaceae</taxon>
        <taxon>Tulasnella</taxon>
    </lineage>
</organism>
<feature type="domain" description="RSE1/DDB1/CPSF1 C-terminal" evidence="3">
    <location>
        <begin position="1018"/>
        <end position="1355"/>
    </location>
</feature>
<keyword evidence="7" id="KW-1185">Reference proteome</keyword>
<proteinExistence type="predicted"/>
<keyword evidence="2" id="KW-0539">Nucleus</keyword>
<name>A0A0C3QLR4_9AGAM</name>
<feature type="domain" description="RSE1/DDB1/CPSF1 first beta-propeller" evidence="4">
    <location>
        <begin position="119"/>
        <end position="466"/>
    </location>
</feature>
<dbReference type="Gene3D" id="2.130.10.10">
    <property type="entry name" value="YVTN repeat-like/Quinoprotein amine dehydrogenase"/>
    <property type="match status" value="2"/>
</dbReference>
<dbReference type="InterPro" id="IPR050358">
    <property type="entry name" value="RSE1/DDB1/CFT1"/>
</dbReference>
<evidence type="ECO:0000259" key="5">
    <source>
        <dbReference type="Pfam" id="PF23726"/>
    </source>
</evidence>
<evidence type="ECO:0000313" key="6">
    <source>
        <dbReference type="EMBL" id="KIO33745.1"/>
    </source>
</evidence>
<dbReference type="OrthoDB" id="6109at2759"/>
<gene>
    <name evidence="6" type="ORF">M407DRAFT_229600</name>
</gene>
<dbReference type="Proteomes" id="UP000054248">
    <property type="component" value="Unassembled WGS sequence"/>
</dbReference>
<reference evidence="7" key="2">
    <citation type="submission" date="2015-01" db="EMBL/GenBank/DDBJ databases">
        <title>Evolutionary Origins and Diversification of the Mycorrhizal Mutualists.</title>
        <authorList>
            <consortium name="DOE Joint Genome Institute"/>
            <consortium name="Mycorrhizal Genomics Consortium"/>
            <person name="Kohler A."/>
            <person name="Kuo A."/>
            <person name="Nagy L.G."/>
            <person name="Floudas D."/>
            <person name="Copeland A."/>
            <person name="Barry K.W."/>
            <person name="Cichocki N."/>
            <person name="Veneault-Fourrey C."/>
            <person name="LaButti K."/>
            <person name="Lindquist E.A."/>
            <person name="Lipzen A."/>
            <person name="Lundell T."/>
            <person name="Morin E."/>
            <person name="Murat C."/>
            <person name="Riley R."/>
            <person name="Ohm R."/>
            <person name="Sun H."/>
            <person name="Tunlid A."/>
            <person name="Henrissat B."/>
            <person name="Grigoriev I.V."/>
            <person name="Hibbett D.S."/>
            <person name="Martin F."/>
        </authorList>
    </citation>
    <scope>NUCLEOTIDE SEQUENCE [LARGE SCALE GENOMIC DNA]</scope>
    <source>
        <strain evidence="7">MUT 4182</strain>
    </source>
</reference>
<evidence type="ECO:0000259" key="3">
    <source>
        <dbReference type="Pfam" id="PF03178"/>
    </source>
</evidence>
<reference evidence="6 7" key="1">
    <citation type="submission" date="2014-04" db="EMBL/GenBank/DDBJ databases">
        <authorList>
            <consortium name="DOE Joint Genome Institute"/>
            <person name="Kuo A."/>
            <person name="Girlanda M."/>
            <person name="Perotto S."/>
            <person name="Kohler A."/>
            <person name="Nagy L.G."/>
            <person name="Floudas D."/>
            <person name="Copeland A."/>
            <person name="Barry K.W."/>
            <person name="Cichocki N."/>
            <person name="Veneault-Fourrey C."/>
            <person name="LaButti K."/>
            <person name="Lindquist E.A."/>
            <person name="Lipzen A."/>
            <person name="Lundell T."/>
            <person name="Morin E."/>
            <person name="Murat C."/>
            <person name="Sun H."/>
            <person name="Tunlid A."/>
            <person name="Henrissat B."/>
            <person name="Grigoriev I.V."/>
            <person name="Hibbett D.S."/>
            <person name="Martin F."/>
            <person name="Nordberg H.P."/>
            <person name="Cantor M.N."/>
            <person name="Hua S.X."/>
        </authorList>
    </citation>
    <scope>NUCLEOTIDE SEQUENCE [LARGE SCALE GENOMIC DNA]</scope>
    <source>
        <strain evidence="6 7">MUT 4182</strain>
    </source>
</reference>
<evidence type="ECO:0000313" key="7">
    <source>
        <dbReference type="Proteomes" id="UP000054248"/>
    </source>
</evidence>
<accession>A0A0C3QLR4</accession>
<evidence type="ECO:0000256" key="1">
    <source>
        <dbReference type="ARBA" id="ARBA00004123"/>
    </source>
</evidence>
<dbReference type="HOGENOM" id="CLU_002414_0_0_1"/>
<dbReference type="Pfam" id="PF10433">
    <property type="entry name" value="Beta-prop_RSE1_1st"/>
    <property type="match status" value="1"/>
</dbReference>
<dbReference type="GO" id="GO:0005634">
    <property type="term" value="C:nucleus"/>
    <property type="evidence" value="ECO:0007669"/>
    <property type="project" value="UniProtKB-SubCell"/>
</dbReference>
<dbReference type="STRING" id="1051891.A0A0C3QLR4"/>
<dbReference type="GO" id="GO:0003676">
    <property type="term" value="F:nucleic acid binding"/>
    <property type="evidence" value="ECO:0007669"/>
    <property type="project" value="InterPro"/>
</dbReference>
<evidence type="ECO:0000259" key="4">
    <source>
        <dbReference type="Pfam" id="PF10433"/>
    </source>
</evidence>
<dbReference type="InterPro" id="IPR058543">
    <property type="entry name" value="Beta-prop_RSE1/DDB1/CPSF1_2nd"/>
</dbReference>
<dbReference type="InterPro" id="IPR018846">
    <property type="entry name" value="Beta-prop_RSE1/DDB1/CPSF1_1st"/>
</dbReference>
<dbReference type="InterPro" id="IPR004871">
    <property type="entry name" value="RSE1/DDB1/CPSF1_C"/>
</dbReference>
<dbReference type="InterPro" id="IPR015943">
    <property type="entry name" value="WD40/YVTN_repeat-like_dom_sf"/>
</dbReference>
<comment type="subcellular location">
    <subcellularLocation>
        <location evidence="1">Nucleus</location>
    </subcellularLocation>
</comment>
<feature type="domain" description="RSE1/DDB1/CPSF1 second beta-propeller" evidence="5">
    <location>
        <begin position="576"/>
        <end position="928"/>
    </location>
</feature>
<dbReference type="PANTHER" id="PTHR10644">
    <property type="entry name" value="DNA REPAIR/RNA PROCESSING CPSF FAMILY"/>
    <property type="match status" value="1"/>
</dbReference>
<dbReference type="Pfam" id="PF23726">
    <property type="entry name" value="Beta-prop_RSE1_2nd"/>
    <property type="match status" value="1"/>
</dbReference>